<evidence type="ECO:0000256" key="1">
    <source>
        <dbReference type="SAM" id="Coils"/>
    </source>
</evidence>
<name>A0ABR3RSW1_9PLEO</name>
<dbReference type="Proteomes" id="UP001521222">
    <property type="component" value="Unassembled WGS sequence"/>
</dbReference>
<proteinExistence type="predicted"/>
<reference evidence="3 4" key="1">
    <citation type="submission" date="2024-02" db="EMBL/GenBank/DDBJ databases">
        <title>De novo assembly and annotation of 12 fungi associated with fruit tree decline syndrome in Ontario, Canada.</title>
        <authorList>
            <person name="Sulman M."/>
            <person name="Ellouze W."/>
            <person name="Ilyukhin E."/>
        </authorList>
    </citation>
    <scope>NUCLEOTIDE SEQUENCE [LARGE SCALE GENOMIC DNA]</scope>
    <source>
        <strain evidence="3 4">M97-236</strain>
    </source>
</reference>
<organism evidence="3 4">
    <name type="scientific">Nothophoma quercina</name>
    <dbReference type="NCBI Taxonomy" id="749835"/>
    <lineage>
        <taxon>Eukaryota</taxon>
        <taxon>Fungi</taxon>
        <taxon>Dikarya</taxon>
        <taxon>Ascomycota</taxon>
        <taxon>Pezizomycotina</taxon>
        <taxon>Dothideomycetes</taxon>
        <taxon>Pleosporomycetidae</taxon>
        <taxon>Pleosporales</taxon>
        <taxon>Pleosporineae</taxon>
        <taxon>Didymellaceae</taxon>
        <taxon>Nothophoma</taxon>
    </lineage>
</organism>
<evidence type="ECO:0000256" key="2">
    <source>
        <dbReference type="SAM" id="MobiDB-lite"/>
    </source>
</evidence>
<feature type="coiled-coil region" evidence="1">
    <location>
        <begin position="90"/>
        <end position="117"/>
    </location>
</feature>
<accession>A0ABR3RSW1</accession>
<dbReference type="EMBL" id="JAKIXB020000006">
    <property type="protein sequence ID" value="KAL1607519.1"/>
    <property type="molecule type" value="Genomic_DNA"/>
</dbReference>
<comment type="caution">
    <text evidence="3">The sequence shown here is derived from an EMBL/GenBank/DDBJ whole genome shotgun (WGS) entry which is preliminary data.</text>
</comment>
<sequence length="223" mass="24686">MSVDPLPPDVQAARKARINSNIIELCSKPTGAYTTPTARGIGLYTHVAGPKTANRNPHHHFADRDDGEVALLPLGGPRKAAPSKPREPPYRELAALYKELQDAVKAEEKIYDDMRAAAGARGDAANDAYRMPLDTLRKKYGDVNASVPESVHSENRRYSEISGTTNDEAPKRRKVSFAQLSEMRRESAASVPTATRDADPERRGSGSRMGNDYDVYRDPRRRR</sequence>
<evidence type="ECO:0000313" key="3">
    <source>
        <dbReference type="EMBL" id="KAL1607519.1"/>
    </source>
</evidence>
<gene>
    <name evidence="3" type="ORF">SLS59_002487</name>
</gene>
<evidence type="ECO:0000313" key="4">
    <source>
        <dbReference type="Proteomes" id="UP001521222"/>
    </source>
</evidence>
<protein>
    <submittedName>
        <fullName evidence="3">Uncharacterized protein</fullName>
    </submittedName>
</protein>
<feature type="region of interest" description="Disordered" evidence="2">
    <location>
        <begin position="144"/>
        <end position="223"/>
    </location>
</feature>
<keyword evidence="4" id="KW-1185">Reference proteome</keyword>
<keyword evidence="1" id="KW-0175">Coiled coil</keyword>
<feature type="compositionally biased region" description="Basic and acidic residues" evidence="2">
    <location>
        <begin position="214"/>
        <end position="223"/>
    </location>
</feature>